<feature type="non-terminal residue" evidence="1">
    <location>
        <position position="1"/>
    </location>
</feature>
<reference evidence="1" key="1">
    <citation type="journal article" date="2014" name="Front. Microbiol.">
        <title>High frequency of phylogenetically diverse reductive dehalogenase-homologous genes in deep subseafloor sedimentary metagenomes.</title>
        <authorList>
            <person name="Kawai M."/>
            <person name="Futagami T."/>
            <person name="Toyoda A."/>
            <person name="Takaki Y."/>
            <person name="Nishi S."/>
            <person name="Hori S."/>
            <person name="Arai W."/>
            <person name="Tsubouchi T."/>
            <person name="Morono Y."/>
            <person name="Uchiyama I."/>
            <person name="Ito T."/>
            <person name="Fujiyama A."/>
            <person name="Inagaki F."/>
            <person name="Takami H."/>
        </authorList>
    </citation>
    <scope>NUCLEOTIDE SEQUENCE</scope>
    <source>
        <strain evidence="1">Expedition CK06-06</strain>
    </source>
</reference>
<organism evidence="1">
    <name type="scientific">marine sediment metagenome</name>
    <dbReference type="NCBI Taxonomy" id="412755"/>
    <lineage>
        <taxon>unclassified sequences</taxon>
        <taxon>metagenomes</taxon>
        <taxon>ecological metagenomes</taxon>
    </lineage>
</organism>
<name>X0Y3Z2_9ZZZZ</name>
<proteinExistence type="predicted"/>
<dbReference type="EMBL" id="BARS01047981">
    <property type="protein sequence ID" value="GAG31566.1"/>
    <property type="molecule type" value="Genomic_DNA"/>
</dbReference>
<gene>
    <name evidence="1" type="ORF">S01H1_71994</name>
</gene>
<dbReference type="AlphaFoldDB" id="X0Y3Z2"/>
<sequence length="209" mass="24046">VCQAHLGGLGLGLILYLGDNDQRFYMPKAGIWGSNQIMWHNPDGTIIDKDDSRSYWGVAYHEYVKSPELFGCPSSKQPHWFRESPEDAKIASYGQNRYMRYLQGTKLTNSGANVTPTEFILCQDHFEQLLDDNGDMLYHQGQWNIPQWRPGGQSWGGQFYENAIFEVYRHNRSQKYESGHCNTLWLDGHASPIAYSEGEDVPKRWYAGK</sequence>
<accession>X0Y3Z2</accession>
<evidence type="ECO:0000313" key="1">
    <source>
        <dbReference type="EMBL" id="GAG31566.1"/>
    </source>
</evidence>
<comment type="caution">
    <text evidence="1">The sequence shown here is derived from an EMBL/GenBank/DDBJ whole genome shotgun (WGS) entry which is preliminary data.</text>
</comment>
<protein>
    <submittedName>
        <fullName evidence="1">Uncharacterized protein</fullName>
    </submittedName>
</protein>